<dbReference type="AlphaFoldDB" id="A0A8J4FCT4"/>
<evidence type="ECO:0000256" key="5">
    <source>
        <dbReference type="ARBA" id="ARBA00023163"/>
    </source>
</evidence>
<feature type="repeat" description="WD" evidence="7">
    <location>
        <begin position="551"/>
        <end position="592"/>
    </location>
</feature>
<dbReference type="Pfam" id="PF00400">
    <property type="entry name" value="WD40"/>
    <property type="match status" value="6"/>
</dbReference>
<dbReference type="PANTHER" id="PTHR19879:SF1">
    <property type="entry name" value="CANNONBALL-RELATED"/>
    <property type="match status" value="1"/>
</dbReference>
<feature type="region of interest" description="Disordered" evidence="8">
    <location>
        <begin position="682"/>
        <end position="744"/>
    </location>
</feature>
<dbReference type="InterPro" id="IPR020472">
    <property type="entry name" value="WD40_PAC1"/>
</dbReference>
<feature type="repeat" description="WD" evidence="7">
    <location>
        <begin position="602"/>
        <end position="635"/>
    </location>
</feature>
<evidence type="ECO:0000256" key="1">
    <source>
        <dbReference type="ARBA" id="ARBA00004123"/>
    </source>
</evidence>
<dbReference type="GO" id="GO:0005669">
    <property type="term" value="C:transcription factor TFIID complex"/>
    <property type="evidence" value="ECO:0007669"/>
    <property type="project" value="TreeGrafter"/>
</dbReference>
<dbReference type="CDD" id="cd08044">
    <property type="entry name" value="TAF5_NTD2"/>
    <property type="match status" value="1"/>
</dbReference>
<keyword evidence="2 7" id="KW-0853">WD repeat</keyword>
<dbReference type="SUPFAM" id="SSF160897">
    <property type="entry name" value="Taf5 N-terminal domain-like"/>
    <property type="match status" value="1"/>
</dbReference>
<dbReference type="GO" id="GO:0016251">
    <property type="term" value="F:RNA polymerase II general transcription initiation factor activity"/>
    <property type="evidence" value="ECO:0007669"/>
    <property type="project" value="TreeGrafter"/>
</dbReference>
<proteinExistence type="predicted"/>
<keyword evidence="5" id="KW-0804">Transcription</keyword>
<dbReference type="PANTHER" id="PTHR19879">
    <property type="entry name" value="TRANSCRIPTION INITIATION FACTOR TFIID"/>
    <property type="match status" value="1"/>
</dbReference>
<evidence type="ECO:0000313" key="10">
    <source>
        <dbReference type="EMBL" id="GIL70906.1"/>
    </source>
</evidence>
<dbReference type="EMBL" id="BNCP01000002">
    <property type="protein sequence ID" value="GIL70906.1"/>
    <property type="molecule type" value="Genomic_DNA"/>
</dbReference>
<comment type="subcellular location">
    <subcellularLocation>
        <location evidence="1">Nucleus</location>
    </subcellularLocation>
</comment>
<dbReference type="InterPro" id="IPR015943">
    <property type="entry name" value="WD40/YVTN_repeat-like_dom_sf"/>
</dbReference>
<gene>
    <name evidence="10" type="ORF">Vretifemale_1571</name>
</gene>
<keyword evidence="11" id="KW-1185">Reference proteome</keyword>
<protein>
    <recommendedName>
        <fullName evidence="9">TFIID subunit TAF5 NTD2 domain-containing protein</fullName>
    </recommendedName>
</protein>
<evidence type="ECO:0000259" key="9">
    <source>
        <dbReference type="Pfam" id="PF04494"/>
    </source>
</evidence>
<feature type="region of interest" description="Disordered" evidence="8">
    <location>
        <begin position="297"/>
        <end position="325"/>
    </location>
</feature>
<accession>A0A8J4FCT4</accession>
<feature type="compositionally biased region" description="Low complexity" evidence="8">
    <location>
        <begin position="297"/>
        <end position="310"/>
    </location>
</feature>
<dbReference type="InterPro" id="IPR007582">
    <property type="entry name" value="TFIID_NTD2"/>
</dbReference>
<dbReference type="PROSITE" id="PS50082">
    <property type="entry name" value="WD_REPEATS_2"/>
    <property type="match status" value="5"/>
</dbReference>
<evidence type="ECO:0000256" key="3">
    <source>
        <dbReference type="ARBA" id="ARBA00022737"/>
    </source>
</evidence>
<sequence length="778" mass="81417">MRDADWDQLFLQFIRKRGLRDVETAFTRYVRTQPQEPEDGMSVSQHAEVPQNFIEELATFAVENDASVYTDTYECLATWVDNSLDVYRPELRKLLHPVFVRCYLQLVEQDAAATAATLLSRYRARLLNSQGGLRRSVATDLQQLAAITSRHSLRSSPFATSLATSKAPVALSPFAHELLMRFLHNGGSRMLPLLAIVNSYIDLQVLEGAARGTAAAAAAAAEEELEDGEGPWGAEGEPVGDTGPAPADAATAVLVNRTEIKLGLLQGNIDDLYRDQQEKQRAEEAVTAAAAAAAGDGAGAAGQPAGATAADSLEPPTKKAKKAAEKAAAAAAAAAAASRPGQVRGERIEHPTFLPRLPEEVVAVGLRDIAARASVSASSPPSCAFFTFVNAKQTLTACAFNRDGSKIVAGFTDSSVRLYDMPTISAHHAQLRRYRPRPVVANGGAVVDGAAVATVDDEAETPGISILYGHVAAVHAVDMTVDQRLVLSGSSDGTIRVWGAEFGSCLAVYPGHVFPVWDVACCPMGHWFASGGADRVARLWVTERTAPLRLLVGHGTDVDVVRWHPNGTLVATASADRTLRLWDVREGKCVRYLSGGLYGSPTSMALSPDGLHLAAGTDEGQVVVWDLGTARRRAASPPAASHSGPVWSLSYSQGDGTLLASGGADETVRLWRNDLGGVAPGISSGGGVDAGSASPLQAKSGAAGGPGVRPASPAEGGKGGALGVDGAGRVPCTPGNGGPYGQVGRYRTKSSPVVTLQFSSRNLLLAAGPFHRRGPITG</sequence>
<reference evidence="10" key="1">
    <citation type="journal article" date="2021" name="Proc. Natl. Acad. Sci. U.S.A.">
        <title>Three genomes in the algal genus Volvox reveal the fate of a haploid sex-determining region after a transition to homothallism.</title>
        <authorList>
            <person name="Yamamoto K."/>
            <person name="Hamaji T."/>
            <person name="Kawai-Toyooka H."/>
            <person name="Matsuzaki R."/>
            <person name="Takahashi F."/>
            <person name="Nishimura Y."/>
            <person name="Kawachi M."/>
            <person name="Noguchi H."/>
            <person name="Minakuchi Y."/>
            <person name="Umen J.G."/>
            <person name="Toyoda A."/>
            <person name="Nozaki H."/>
        </authorList>
    </citation>
    <scope>NUCLEOTIDE SEQUENCE</scope>
    <source>
        <strain evidence="10">NIES-3786</strain>
    </source>
</reference>
<evidence type="ECO:0000256" key="8">
    <source>
        <dbReference type="SAM" id="MobiDB-lite"/>
    </source>
</evidence>
<dbReference type="InterPro" id="IPR036322">
    <property type="entry name" value="WD40_repeat_dom_sf"/>
</dbReference>
<dbReference type="OrthoDB" id="674604at2759"/>
<evidence type="ECO:0000256" key="7">
    <source>
        <dbReference type="PROSITE-ProRule" id="PRU00221"/>
    </source>
</evidence>
<evidence type="ECO:0000256" key="2">
    <source>
        <dbReference type="ARBA" id="ARBA00022574"/>
    </source>
</evidence>
<dbReference type="Pfam" id="PF04494">
    <property type="entry name" value="TFIID_NTD2"/>
    <property type="match status" value="1"/>
</dbReference>
<keyword evidence="6" id="KW-0539">Nucleus</keyword>
<dbReference type="SUPFAM" id="SSF50978">
    <property type="entry name" value="WD40 repeat-like"/>
    <property type="match status" value="1"/>
</dbReference>
<dbReference type="PROSITE" id="PS00678">
    <property type="entry name" value="WD_REPEATS_1"/>
    <property type="match status" value="1"/>
</dbReference>
<keyword evidence="3" id="KW-0677">Repeat</keyword>
<dbReference type="CDD" id="cd00200">
    <property type="entry name" value="WD40"/>
    <property type="match status" value="1"/>
</dbReference>
<feature type="region of interest" description="Disordered" evidence="8">
    <location>
        <begin position="220"/>
        <end position="247"/>
    </location>
</feature>
<dbReference type="Proteomes" id="UP000747110">
    <property type="component" value="Unassembled WGS sequence"/>
</dbReference>
<dbReference type="InterPro" id="IPR019775">
    <property type="entry name" value="WD40_repeat_CS"/>
</dbReference>
<name>A0A8J4FCT4_9CHLO</name>
<feature type="compositionally biased region" description="Gly residues" evidence="8">
    <location>
        <begin position="716"/>
        <end position="726"/>
    </location>
</feature>
<feature type="repeat" description="WD" evidence="7">
    <location>
        <begin position="467"/>
        <end position="508"/>
    </location>
</feature>
<evidence type="ECO:0000256" key="6">
    <source>
        <dbReference type="ARBA" id="ARBA00023242"/>
    </source>
</evidence>
<dbReference type="Gene3D" id="2.130.10.10">
    <property type="entry name" value="YVTN repeat-like/Quinoprotein amine dehydrogenase"/>
    <property type="match status" value="3"/>
</dbReference>
<evidence type="ECO:0000256" key="4">
    <source>
        <dbReference type="ARBA" id="ARBA00023015"/>
    </source>
</evidence>
<feature type="domain" description="TFIID subunit TAF5 NTD2" evidence="9">
    <location>
        <begin position="64"/>
        <end position="201"/>
    </location>
</feature>
<feature type="repeat" description="WD" evidence="7">
    <location>
        <begin position="639"/>
        <end position="671"/>
    </location>
</feature>
<organism evidence="10 11">
    <name type="scientific">Volvox reticuliferus</name>
    <dbReference type="NCBI Taxonomy" id="1737510"/>
    <lineage>
        <taxon>Eukaryota</taxon>
        <taxon>Viridiplantae</taxon>
        <taxon>Chlorophyta</taxon>
        <taxon>core chlorophytes</taxon>
        <taxon>Chlorophyceae</taxon>
        <taxon>CS clade</taxon>
        <taxon>Chlamydomonadales</taxon>
        <taxon>Volvocaceae</taxon>
        <taxon>Volvox</taxon>
    </lineage>
</organism>
<dbReference type="InterPro" id="IPR001680">
    <property type="entry name" value="WD40_rpt"/>
</dbReference>
<comment type="caution">
    <text evidence="10">The sequence shown here is derived from an EMBL/GenBank/DDBJ whole genome shotgun (WGS) entry which is preliminary data.</text>
</comment>
<dbReference type="PROSITE" id="PS50294">
    <property type="entry name" value="WD_REPEATS_REGION"/>
    <property type="match status" value="3"/>
</dbReference>
<feature type="repeat" description="WD" evidence="7">
    <location>
        <begin position="509"/>
        <end position="540"/>
    </location>
</feature>
<dbReference type="SMART" id="SM00320">
    <property type="entry name" value="WD40"/>
    <property type="match status" value="6"/>
</dbReference>
<dbReference type="GO" id="GO:0006367">
    <property type="term" value="P:transcription initiation at RNA polymerase II promoter"/>
    <property type="evidence" value="ECO:0007669"/>
    <property type="project" value="TreeGrafter"/>
</dbReference>
<dbReference type="PRINTS" id="PR00320">
    <property type="entry name" value="GPROTEINBRPT"/>
</dbReference>
<dbReference type="InterPro" id="IPR037264">
    <property type="entry name" value="TFIID_NTD2_sf"/>
</dbReference>
<keyword evidence="4" id="KW-0805">Transcription regulation</keyword>
<dbReference type="Gene3D" id="1.25.40.500">
    <property type="entry name" value="TFIID subunit TAF5, NTD2 domain"/>
    <property type="match status" value="1"/>
</dbReference>
<evidence type="ECO:0000313" key="11">
    <source>
        <dbReference type="Proteomes" id="UP000747110"/>
    </source>
</evidence>